<accession>A0A9W6KUU5</accession>
<name>A0A9W6KUU5_9ACTN</name>
<dbReference type="Proteomes" id="UP001143480">
    <property type="component" value="Unassembled WGS sequence"/>
</dbReference>
<gene>
    <name evidence="1" type="ORF">GCM10017581_085800</name>
</gene>
<dbReference type="EMBL" id="BSFP01000079">
    <property type="protein sequence ID" value="GLL06830.1"/>
    <property type="molecule type" value="Genomic_DNA"/>
</dbReference>
<keyword evidence="2" id="KW-1185">Reference proteome</keyword>
<evidence type="ECO:0000313" key="1">
    <source>
        <dbReference type="EMBL" id="GLL06830.1"/>
    </source>
</evidence>
<reference evidence="1" key="2">
    <citation type="submission" date="2023-01" db="EMBL/GenBank/DDBJ databases">
        <authorList>
            <person name="Sun Q."/>
            <person name="Evtushenko L."/>
        </authorList>
    </citation>
    <scope>NUCLEOTIDE SEQUENCE</scope>
    <source>
        <strain evidence="1">VKM Ac-1321</strain>
    </source>
</reference>
<protein>
    <submittedName>
        <fullName evidence="1">Uncharacterized protein</fullName>
    </submittedName>
</protein>
<comment type="caution">
    <text evidence="1">The sequence shown here is derived from an EMBL/GenBank/DDBJ whole genome shotgun (WGS) entry which is preliminary data.</text>
</comment>
<dbReference type="AlphaFoldDB" id="A0A9W6KUU5"/>
<proteinExistence type="predicted"/>
<organism evidence="1 2">
    <name type="scientific">Dactylosporangium matsuzakiense</name>
    <dbReference type="NCBI Taxonomy" id="53360"/>
    <lineage>
        <taxon>Bacteria</taxon>
        <taxon>Bacillati</taxon>
        <taxon>Actinomycetota</taxon>
        <taxon>Actinomycetes</taxon>
        <taxon>Micromonosporales</taxon>
        <taxon>Micromonosporaceae</taxon>
        <taxon>Dactylosporangium</taxon>
    </lineage>
</organism>
<dbReference type="RefSeq" id="WP_261961135.1">
    <property type="nucleotide sequence ID" value="NZ_BAAAXA010000001.1"/>
</dbReference>
<sequence>MARWICPECEREFDRARQGHVCVPGGTVDDERVVRHYEVGRGRFVNVVRLTGAGQVDERLRGWLTEAFEDAGP</sequence>
<reference evidence="1" key="1">
    <citation type="journal article" date="2014" name="Int. J. Syst. Evol. Microbiol.">
        <title>Complete genome sequence of Corynebacterium casei LMG S-19264T (=DSM 44701T), isolated from a smear-ripened cheese.</title>
        <authorList>
            <consortium name="US DOE Joint Genome Institute (JGI-PGF)"/>
            <person name="Walter F."/>
            <person name="Albersmeier A."/>
            <person name="Kalinowski J."/>
            <person name="Ruckert C."/>
        </authorList>
    </citation>
    <scope>NUCLEOTIDE SEQUENCE</scope>
    <source>
        <strain evidence="1">VKM Ac-1321</strain>
    </source>
</reference>
<evidence type="ECO:0000313" key="2">
    <source>
        <dbReference type="Proteomes" id="UP001143480"/>
    </source>
</evidence>